<dbReference type="Proteomes" id="UP001470230">
    <property type="component" value="Unassembled WGS sequence"/>
</dbReference>
<protein>
    <submittedName>
        <fullName evidence="2">Uncharacterized protein</fullName>
    </submittedName>
</protein>
<feature type="compositionally biased region" description="Acidic residues" evidence="1">
    <location>
        <begin position="1"/>
        <end position="15"/>
    </location>
</feature>
<dbReference type="EMBL" id="JAPFFF010000004">
    <property type="protein sequence ID" value="KAK8892211.1"/>
    <property type="molecule type" value="Genomic_DNA"/>
</dbReference>
<dbReference type="InterPro" id="IPR016024">
    <property type="entry name" value="ARM-type_fold"/>
</dbReference>
<comment type="caution">
    <text evidence="2">The sequence shown here is derived from an EMBL/GenBank/DDBJ whole genome shotgun (WGS) entry which is preliminary data.</text>
</comment>
<evidence type="ECO:0000256" key="1">
    <source>
        <dbReference type="SAM" id="MobiDB-lite"/>
    </source>
</evidence>
<keyword evidence="3" id="KW-1185">Reference proteome</keyword>
<sequence length="518" mass="60044">MSSYDESDEDFSADEPSDKKVQELSDLSNSSFLNSVRNAFSFLTEDDAPAYFKTVLEHFENPSLKNEYGKEILISIRKLIRRDEIFEVFKNKKVILKLPFKKKSYSDQVYAIIYDIANKDPSLLDKRFCDQNHFVCLVKEDPKKALSIIWNFARKVYDDSESNRSPIFEILVNQAIFFITPDLIESYISIICFLCKENEDFCTNYVEDIWKLLVKQISKSDIECHNSIYLGFCNLLESNNTEKKIDMNLPFEALDDDLNQKLTQETALKFIYYFAISDDKNTIKLNNPELFSTLISLASKDVKEASILLIFLADKNQELASTILQCQKGKWMLKPLPQASDTLRLFMTIFQYESLRNQISSNRNFVPFLNYCLKSMASPGIVTIITTIVRRVKLTDDIVSKFVEKEFIQQYIKTALDSEDETKVSSHALLLMINTLTKFDCADQFLDVIPIIKKLLDDENLSEIASFAAADLSSNEKCMNKMLDLEIGKFFKKHLKDQSKSLRHNSRRFLRNKKKMLE</sequence>
<accession>A0ABR2KMB7</accession>
<dbReference type="Gene3D" id="1.25.10.10">
    <property type="entry name" value="Leucine-rich Repeat Variant"/>
    <property type="match status" value="1"/>
</dbReference>
<organism evidence="2 3">
    <name type="scientific">Tritrichomonas musculus</name>
    <dbReference type="NCBI Taxonomy" id="1915356"/>
    <lineage>
        <taxon>Eukaryota</taxon>
        <taxon>Metamonada</taxon>
        <taxon>Parabasalia</taxon>
        <taxon>Tritrichomonadida</taxon>
        <taxon>Tritrichomonadidae</taxon>
        <taxon>Tritrichomonas</taxon>
    </lineage>
</organism>
<proteinExistence type="predicted"/>
<reference evidence="2 3" key="1">
    <citation type="submission" date="2024-04" db="EMBL/GenBank/DDBJ databases">
        <title>Tritrichomonas musculus Genome.</title>
        <authorList>
            <person name="Alves-Ferreira E."/>
            <person name="Grigg M."/>
            <person name="Lorenzi H."/>
            <person name="Galac M."/>
        </authorList>
    </citation>
    <scope>NUCLEOTIDE SEQUENCE [LARGE SCALE GENOMIC DNA]</scope>
    <source>
        <strain evidence="2 3">EAF2021</strain>
    </source>
</reference>
<gene>
    <name evidence="2" type="ORF">M9Y10_029434</name>
</gene>
<name>A0ABR2KMB7_9EUKA</name>
<evidence type="ECO:0000313" key="2">
    <source>
        <dbReference type="EMBL" id="KAK8892211.1"/>
    </source>
</evidence>
<dbReference type="SUPFAM" id="SSF48371">
    <property type="entry name" value="ARM repeat"/>
    <property type="match status" value="2"/>
</dbReference>
<evidence type="ECO:0000313" key="3">
    <source>
        <dbReference type="Proteomes" id="UP001470230"/>
    </source>
</evidence>
<feature type="region of interest" description="Disordered" evidence="1">
    <location>
        <begin position="1"/>
        <end position="23"/>
    </location>
</feature>
<dbReference type="InterPro" id="IPR011989">
    <property type="entry name" value="ARM-like"/>
</dbReference>